<protein>
    <submittedName>
        <fullName evidence="7">L-seryl-tRNA(Sec) selenium transferase</fullName>
        <ecNumber evidence="7">2.9.1.1</ecNumber>
    </submittedName>
</protein>
<accession>A0A3B0S6Y0</accession>
<dbReference type="PANTHER" id="PTHR32328">
    <property type="entry name" value="L-SERYL-TRNA(SEC) SELENIUM TRANSFERASE"/>
    <property type="match status" value="1"/>
</dbReference>
<dbReference type="AlphaFoldDB" id="A0A3B0S6Y0"/>
<dbReference type="GO" id="GO:0004125">
    <property type="term" value="F:L-seryl-tRNA(Sec) selenium transferase activity"/>
    <property type="evidence" value="ECO:0007669"/>
    <property type="project" value="UniProtKB-EC"/>
</dbReference>
<dbReference type="InterPro" id="IPR004534">
    <property type="entry name" value="SelA_trans"/>
</dbReference>
<keyword evidence="3 7" id="KW-0808">Transferase</keyword>
<dbReference type="GO" id="GO:0005737">
    <property type="term" value="C:cytoplasm"/>
    <property type="evidence" value="ECO:0007669"/>
    <property type="project" value="InterPro"/>
</dbReference>
<proteinExistence type="inferred from homology"/>
<dbReference type="EC" id="2.9.1.1" evidence="7"/>
<evidence type="ECO:0000313" key="7">
    <source>
        <dbReference type="EMBL" id="VAW00040.1"/>
    </source>
</evidence>
<keyword evidence="6" id="KW-0711">Selenium</keyword>
<keyword evidence="4" id="KW-0663">Pyridoxal phosphate</keyword>
<keyword evidence="2" id="KW-0963">Cytoplasm</keyword>
<name>A0A3B0S6Y0_9ZZZZ</name>
<evidence type="ECO:0000256" key="5">
    <source>
        <dbReference type="ARBA" id="ARBA00022917"/>
    </source>
</evidence>
<dbReference type="PANTHER" id="PTHR32328:SF0">
    <property type="entry name" value="L-SERYL-TRNA(SEC) SELENIUM TRANSFERASE"/>
    <property type="match status" value="1"/>
</dbReference>
<dbReference type="InterPro" id="IPR015421">
    <property type="entry name" value="PyrdxlP-dep_Trfase_major"/>
</dbReference>
<evidence type="ECO:0000256" key="6">
    <source>
        <dbReference type="ARBA" id="ARBA00023266"/>
    </source>
</evidence>
<evidence type="ECO:0000256" key="4">
    <source>
        <dbReference type="ARBA" id="ARBA00022898"/>
    </source>
</evidence>
<dbReference type="GO" id="GO:0001514">
    <property type="term" value="P:selenocysteine incorporation"/>
    <property type="evidence" value="ECO:0007669"/>
    <property type="project" value="InterPro"/>
</dbReference>
<gene>
    <name evidence="7" type="ORF">MNBD_ACTINO02-2245</name>
</gene>
<dbReference type="HAMAP" id="MF_00423">
    <property type="entry name" value="SelA"/>
    <property type="match status" value="1"/>
</dbReference>
<dbReference type="InterPro" id="IPR015424">
    <property type="entry name" value="PyrdxlP-dep_Trfase"/>
</dbReference>
<dbReference type="Gene3D" id="3.90.1150.180">
    <property type="match status" value="1"/>
</dbReference>
<dbReference type="Pfam" id="PF03841">
    <property type="entry name" value="SelA"/>
    <property type="match status" value="1"/>
</dbReference>
<sequence>MSLRDLPGVDTLCTTLTTSQTAHDLPAMVITDVARRAIERTRAALIAGEDPPSAETTAANELAQLAQSATRPVINATGVLLHTNLGRAAVHPRAAEAAAATLRSSSNLEFDLATQHRGGRSSYGKSLLTALTGAEAALIVNNNAAALFLTLAALSSGHRTVVSRGELIEIGGSFRLPELMAATGAIIDEVGTTNRTRKGDYERVLMGAALALKVHPSNYQVAGFTEEASWAEVADAAHAHGVPLAADVGSGLLDATVPWIPGPPPKWLTNEPGVRQTLEDGADLVLFSGDKLIGGPQAGIIVGTRDLIVRLSKHPIARSVRISAGALAALETTLALYANDQTLEIPFWRQATAQRDELAQRHQLLIDSVPLEGTLIETESVPGAGTVPGAGIPTVAAAFTCDIDRTWADLLQRRLPVVTRRQDGRLVVDLRSTDRDTDQLVAEALTEVAGTGG</sequence>
<dbReference type="Gene3D" id="3.40.640.10">
    <property type="entry name" value="Type I PLP-dependent aspartate aminotransferase-like (Major domain)"/>
    <property type="match status" value="1"/>
</dbReference>
<keyword evidence="5" id="KW-0648">Protein biosynthesis</keyword>
<comment type="cofactor">
    <cofactor evidence="1">
        <name>pyridoxal 5'-phosphate</name>
        <dbReference type="ChEBI" id="CHEBI:597326"/>
    </cofactor>
</comment>
<evidence type="ECO:0000256" key="1">
    <source>
        <dbReference type="ARBA" id="ARBA00001933"/>
    </source>
</evidence>
<evidence type="ECO:0000256" key="3">
    <source>
        <dbReference type="ARBA" id="ARBA00022679"/>
    </source>
</evidence>
<reference evidence="7" key="1">
    <citation type="submission" date="2018-06" db="EMBL/GenBank/DDBJ databases">
        <authorList>
            <person name="Zhirakovskaya E."/>
        </authorList>
    </citation>
    <scope>NUCLEOTIDE SEQUENCE</scope>
</reference>
<dbReference type="EMBL" id="UOEK01000178">
    <property type="protein sequence ID" value="VAW00040.1"/>
    <property type="molecule type" value="Genomic_DNA"/>
</dbReference>
<dbReference type="NCBIfam" id="TIGR00474">
    <property type="entry name" value="selA"/>
    <property type="match status" value="1"/>
</dbReference>
<dbReference type="InterPro" id="IPR018319">
    <property type="entry name" value="SelA-like"/>
</dbReference>
<evidence type="ECO:0000256" key="2">
    <source>
        <dbReference type="ARBA" id="ARBA00022490"/>
    </source>
</evidence>
<dbReference type="SUPFAM" id="SSF53383">
    <property type="entry name" value="PLP-dependent transferases"/>
    <property type="match status" value="1"/>
</dbReference>
<organism evidence="7">
    <name type="scientific">hydrothermal vent metagenome</name>
    <dbReference type="NCBI Taxonomy" id="652676"/>
    <lineage>
        <taxon>unclassified sequences</taxon>
        <taxon>metagenomes</taxon>
        <taxon>ecological metagenomes</taxon>
    </lineage>
</organism>